<name>A0A9X6NBT7_HYPEX</name>
<proteinExistence type="predicted"/>
<protein>
    <submittedName>
        <fullName evidence="1">Uncharacterized protein</fullName>
    </submittedName>
</protein>
<accession>A0A9X6NBT7</accession>
<dbReference type="EMBL" id="MTYJ01000190">
    <property type="protein sequence ID" value="OWA50353.1"/>
    <property type="molecule type" value="Genomic_DNA"/>
</dbReference>
<evidence type="ECO:0000313" key="1">
    <source>
        <dbReference type="EMBL" id="OWA50353.1"/>
    </source>
</evidence>
<dbReference type="Proteomes" id="UP000192578">
    <property type="component" value="Unassembled WGS sequence"/>
</dbReference>
<organism evidence="1 2">
    <name type="scientific">Hypsibius exemplaris</name>
    <name type="common">Freshwater tardigrade</name>
    <dbReference type="NCBI Taxonomy" id="2072580"/>
    <lineage>
        <taxon>Eukaryota</taxon>
        <taxon>Metazoa</taxon>
        <taxon>Ecdysozoa</taxon>
        <taxon>Tardigrada</taxon>
        <taxon>Eutardigrada</taxon>
        <taxon>Parachela</taxon>
        <taxon>Hypsibioidea</taxon>
        <taxon>Hypsibiidae</taxon>
        <taxon>Hypsibius</taxon>
    </lineage>
</organism>
<dbReference type="AlphaFoldDB" id="A0A9X6NBT7"/>
<evidence type="ECO:0000313" key="2">
    <source>
        <dbReference type="Proteomes" id="UP000192578"/>
    </source>
</evidence>
<sequence>MVPEIHAIKAQGCQCQNRKLLESLSLCNYTQCEKVADKPSSRKVTYDVFAMKKASIFFSATLCKAAVQSITVTKFFWRTTDSVPYNSF</sequence>
<reference evidence="2" key="1">
    <citation type="submission" date="2017-01" db="EMBL/GenBank/DDBJ databases">
        <title>Comparative genomics of anhydrobiosis in the tardigrade Hypsibius dujardini.</title>
        <authorList>
            <person name="Yoshida Y."/>
            <person name="Koutsovoulos G."/>
            <person name="Laetsch D."/>
            <person name="Stevens L."/>
            <person name="Kumar S."/>
            <person name="Horikawa D."/>
            <person name="Ishino K."/>
            <person name="Komine S."/>
            <person name="Tomita M."/>
            <person name="Blaxter M."/>
            <person name="Arakawa K."/>
        </authorList>
    </citation>
    <scope>NUCLEOTIDE SEQUENCE [LARGE SCALE GENOMIC DNA]</scope>
    <source>
        <strain evidence="2">Z151</strain>
    </source>
</reference>
<keyword evidence="2" id="KW-1185">Reference proteome</keyword>
<gene>
    <name evidence="1" type="ORF">BV898_14872</name>
</gene>
<comment type="caution">
    <text evidence="1">The sequence shown here is derived from an EMBL/GenBank/DDBJ whole genome shotgun (WGS) entry which is preliminary data.</text>
</comment>